<organism evidence="2 3">
    <name type="scientific">Caulobacter segnis</name>
    <dbReference type="NCBI Taxonomy" id="88688"/>
    <lineage>
        <taxon>Bacteria</taxon>
        <taxon>Pseudomonadati</taxon>
        <taxon>Pseudomonadota</taxon>
        <taxon>Alphaproteobacteria</taxon>
        <taxon>Caulobacterales</taxon>
        <taxon>Caulobacteraceae</taxon>
        <taxon>Caulobacter</taxon>
    </lineage>
</organism>
<keyword evidence="3" id="KW-1185">Reference proteome</keyword>
<evidence type="ECO:0000313" key="2">
    <source>
        <dbReference type="EMBL" id="USQ95419.1"/>
    </source>
</evidence>
<evidence type="ECO:0000313" key="3">
    <source>
        <dbReference type="Proteomes" id="UP001057520"/>
    </source>
</evidence>
<name>A0ABY4ZS16_9CAUL</name>
<protein>
    <recommendedName>
        <fullName evidence="4">Peptidase S9 prolyl oligopeptidase catalytic domain-containing protein</fullName>
    </recommendedName>
</protein>
<gene>
    <name evidence="2" type="ORF">MZV50_23195</name>
</gene>
<dbReference type="Proteomes" id="UP001057520">
    <property type="component" value="Chromosome"/>
</dbReference>
<proteinExistence type="predicted"/>
<feature type="chain" id="PRO_5046486470" description="Peptidase S9 prolyl oligopeptidase catalytic domain-containing protein" evidence="1">
    <location>
        <begin position="25"/>
        <end position="457"/>
    </location>
</feature>
<sequence length="457" mass="47698">MVRSLRLRLLVGLFPLMLAMSAASAPIAAPLIATGAEAGKALTPAQARLVEKAVALGATDVQGRPGTDGGLLLGGKLKGAQFALAIPADWNGDGLVYAHGYSAPGTPVTVSANPVDKSGLLKEAYGQGFAAGHSAYDKAGLGVETGAVNTLRLRDLVAGLGGKRIYVAGDSMGGGIVVTLLETHPEAFAGGLARCGVVNSWRDLLSRLYDMRAAYAFLTRGGPYAYPQTDLRRNVIAPEPPTGADDATAQAYVFGQMIKMAAPPLALWAAAQRNPQGPEARIVRQVTTIGGFEYDAASLVYPLVTATLASEDLIATAGGWVYGNEGRDFSTPDMSPQEAAAINAGVQRLKADAPALAYLDRWHTAKGRIRTPLVTLHNRIDSLVPYSQEEAFAKAVAKAGEQDKLAAYAVPAVKAPLPGGVEGYTHCGFDQAQTAAAWNALRQWAEIGRKPSADAIK</sequence>
<evidence type="ECO:0000256" key="1">
    <source>
        <dbReference type="SAM" id="SignalP"/>
    </source>
</evidence>
<evidence type="ECO:0008006" key="4">
    <source>
        <dbReference type="Google" id="ProtNLM"/>
    </source>
</evidence>
<reference evidence="2 3" key="1">
    <citation type="submission" date="2022-04" db="EMBL/GenBank/DDBJ databases">
        <title>Genome sequence of soybean root-associated Caulobacter segnis RL271.</title>
        <authorList>
            <person name="Longley R."/>
            <person name="Bonito G."/>
            <person name="Trigodet F."/>
            <person name="Crosson S."/>
            <person name="Fiebig A."/>
        </authorList>
    </citation>
    <scope>NUCLEOTIDE SEQUENCE [LARGE SCALE GENOMIC DNA]</scope>
    <source>
        <strain evidence="2 3">RL271</strain>
    </source>
</reference>
<accession>A0ABY4ZS16</accession>
<dbReference type="Gene3D" id="3.40.50.1820">
    <property type="entry name" value="alpha/beta hydrolase"/>
    <property type="match status" value="1"/>
</dbReference>
<keyword evidence="1" id="KW-0732">Signal</keyword>
<dbReference type="EMBL" id="CP096040">
    <property type="protein sequence ID" value="USQ95419.1"/>
    <property type="molecule type" value="Genomic_DNA"/>
</dbReference>
<dbReference type="InterPro" id="IPR029058">
    <property type="entry name" value="AB_hydrolase_fold"/>
</dbReference>
<dbReference type="SUPFAM" id="SSF53474">
    <property type="entry name" value="alpha/beta-Hydrolases"/>
    <property type="match status" value="1"/>
</dbReference>
<feature type="signal peptide" evidence="1">
    <location>
        <begin position="1"/>
        <end position="24"/>
    </location>
</feature>